<gene>
    <name evidence="1" type="ORF">SMSP2_01690</name>
</gene>
<keyword evidence="2" id="KW-1185">Reference proteome</keyword>
<dbReference type="Proteomes" id="UP000188181">
    <property type="component" value="Chromosome"/>
</dbReference>
<sequence length="213" mass="25100">MDITYKLSDEKPIASGLEKLVFQHPENKNLLIKVWHKTFFERKKKRHPIAIKFQRLPRYSSIVNEITEQLVIYEADQTPVYIQKVSGLVHTDLGPGITVKAILKKDGTLAWTLGDMIKNKKYNAMHQRAIDELLNWLKDSPIIVRDFDLQNLVWDEQNSRFVIIDGIGGRSTVSLRRFWPNYNTYSKRKRIKKIRRRIQVALRGEYEQDPLVR</sequence>
<name>A0A1Q2MF84_9BACT</name>
<evidence type="ECO:0000313" key="1">
    <source>
        <dbReference type="EMBL" id="AQQ71319.1"/>
    </source>
</evidence>
<evidence type="ECO:0000313" key="2">
    <source>
        <dbReference type="Proteomes" id="UP000188181"/>
    </source>
</evidence>
<dbReference type="STRING" id="1851148.SMSP2_01690"/>
<protein>
    <submittedName>
        <fullName evidence="1">PhoP regulatory network protein YrbL</fullName>
    </submittedName>
</protein>
<dbReference type="Pfam" id="PF10707">
    <property type="entry name" value="YrbL-PhoP_reg"/>
    <property type="match status" value="1"/>
</dbReference>
<dbReference type="OrthoDB" id="595236at2"/>
<proteinExistence type="predicted"/>
<dbReference type="AlphaFoldDB" id="A0A1Q2MF84"/>
<accession>A0A1Q2MF84</accession>
<dbReference type="EMBL" id="CP019646">
    <property type="protein sequence ID" value="AQQ71319.1"/>
    <property type="molecule type" value="Genomic_DNA"/>
</dbReference>
<dbReference type="KEGG" id="pbas:SMSP2_01690"/>
<organism evidence="1 2">
    <name type="scientific">Limihaloglobus sulfuriphilus</name>
    <dbReference type="NCBI Taxonomy" id="1851148"/>
    <lineage>
        <taxon>Bacteria</taxon>
        <taxon>Pseudomonadati</taxon>
        <taxon>Planctomycetota</taxon>
        <taxon>Phycisphaerae</taxon>
        <taxon>Sedimentisphaerales</taxon>
        <taxon>Sedimentisphaeraceae</taxon>
        <taxon>Limihaloglobus</taxon>
    </lineage>
</organism>
<reference evidence="2" key="1">
    <citation type="submission" date="2017-02" db="EMBL/GenBank/DDBJ databases">
        <title>Comparative genomics and description of representatives of a novel lineage of planctomycetes thriving in anoxic sediments.</title>
        <authorList>
            <person name="Spring S."/>
            <person name="Bunk B."/>
            <person name="Sproer C."/>
        </authorList>
    </citation>
    <scope>NUCLEOTIDE SEQUENCE [LARGE SCALE GENOMIC DNA]</scope>
    <source>
        <strain evidence="2">SM-Chi-D1</strain>
    </source>
</reference>
<dbReference type="InterPro" id="IPR019647">
    <property type="entry name" value="PhoP_reg_network_YrbL"/>
</dbReference>
<dbReference type="RefSeq" id="WP_146683506.1">
    <property type="nucleotide sequence ID" value="NZ_CP019646.1"/>
</dbReference>